<organism evidence="2 3">
    <name type="scientific">Enterococcus casseliflavus</name>
    <name type="common">Enterococcus flavescens</name>
    <dbReference type="NCBI Taxonomy" id="37734"/>
    <lineage>
        <taxon>Bacteria</taxon>
        <taxon>Bacillati</taxon>
        <taxon>Bacillota</taxon>
        <taxon>Bacilli</taxon>
        <taxon>Lactobacillales</taxon>
        <taxon>Enterococcaceae</taxon>
        <taxon>Enterococcus</taxon>
    </lineage>
</organism>
<dbReference type="Pfam" id="PF22564">
    <property type="entry name" value="HAAS"/>
    <property type="match status" value="1"/>
</dbReference>
<evidence type="ECO:0000313" key="3">
    <source>
        <dbReference type="Proteomes" id="UP000286288"/>
    </source>
</evidence>
<reference evidence="2 3" key="1">
    <citation type="submission" date="2018-08" db="EMBL/GenBank/DDBJ databases">
        <title>A genome reference for cultivated species of the human gut microbiota.</title>
        <authorList>
            <person name="Zou Y."/>
            <person name="Xue W."/>
            <person name="Luo G."/>
        </authorList>
    </citation>
    <scope>NUCLEOTIDE SEQUENCE [LARGE SCALE GENOMIC DNA]</scope>
    <source>
        <strain evidence="2 3">AF48-16</strain>
    </source>
</reference>
<evidence type="ECO:0000256" key="1">
    <source>
        <dbReference type="SAM" id="Phobius"/>
    </source>
</evidence>
<dbReference type="Proteomes" id="UP000286288">
    <property type="component" value="Unassembled WGS sequence"/>
</dbReference>
<comment type="caution">
    <text evidence="2">The sequence shown here is derived from an EMBL/GenBank/DDBJ whole genome shotgun (WGS) entry which is preliminary data.</text>
</comment>
<feature type="transmembrane region" description="Helical" evidence="1">
    <location>
        <begin position="78"/>
        <end position="111"/>
    </location>
</feature>
<accession>A0A415ENV6</accession>
<name>A0A415ENV6_ENTCA</name>
<evidence type="ECO:0000313" key="2">
    <source>
        <dbReference type="EMBL" id="RHK04548.1"/>
    </source>
</evidence>
<dbReference type="AlphaFoldDB" id="A0A415ENV6"/>
<feature type="transmembrane region" description="Helical" evidence="1">
    <location>
        <begin position="144"/>
        <end position="166"/>
    </location>
</feature>
<keyword evidence="1" id="KW-0472">Membrane</keyword>
<protein>
    <submittedName>
        <fullName evidence="2">DUF1700 domain-containing protein</fullName>
    </submittedName>
</protein>
<feature type="transmembrane region" description="Helical" evidence="1">
    <location>
        <begin position="118"/>
        <end position="138"/>
    </location>
</feature>
<proteinExistence type="predicted"/>
<gene>
    <name evidence="2" type="ORF">DW084_15890</name>
</gene>
<dbReference type="EMBL" id="QRMZ01000027">
    <property type="protein sequence ID" value="RHK04548.1"/>
    <property type="molecule type" value="Genomic_DNA"/>
</dbReference>
<keyword evidence="1" id="KW-0812">Transmembrane</keyword>
<sequence length="200" mass="22630">MNRVDFIKALAAELSEKVRPSEIHQLINYYDEMIEDLMEEGYTEEEAVARLGSPKELIQAVTETEEIVVEIPRRFHPFLLLILVLGFPLWGSLLLSAALLILSFLMIIWCVPFTTGMIGVTTFIGGIASVVLSPMLMADGFYLFLSQLGMGIFLFGLGLLCLIATYSMSRPFSRLTYSLVIWPKSFVQNYRKKAVYDQNQ</sequence>
<keyword evidence="1" id="KW-1133">Transmembrane helix</keyword>